<dbReference type="Proteomes" id="UP001157418">
    <property type="component" value="Unassembled WGS sequence"/>
</dbReference>
<keyword evidence="2" id="KW-1185">Reference proteome</keyword>
<organism evidence="1 2">
    <name type="scientific">Lactuca virosa</name>
    <dbReference type="NCBI Taxonomy" id="75947"/>
    <lineage>
        <taxon>Eukaryota</taxon>
        <taxon>Viridiplantae</taxon>
        <taxon>Streptophyta</taxon>
        <taxon>Embryophyta</taxon>
        <taxon>Tracheophyta</taxon>
        <taxon>Spermatophyta</taxon>
        <taxon>Magnoliopsida</taxon>
        <taxon>eudicotyledons</taxon>
        <taxon>Gunneridae</taxon>
        <taxon>Pentapetalae</taxon>
        <taxon>asterids</taxon>
        <taxon>campanulids</taxon>
        <taxon>Asterales</taxon>
        <taxon>Asteraceae</taxon>
        <taxon>Cichorioideae</taxon>
        <taxon>Cichorieae</taxon>
        <taxon>Lactucinae</taxon>
        <taxon>Lactuca</taxon>
    </lineage>
</organism>
<evidence type="ECO:0000313" key="2">
    <source>
        <dbReference type="Proteomes" id="UP001157418"/>
    </source>
</evidence>
<name>A0AAU9PLY4_9ASTR</name>
<sequence length="404" mass="46332">MEDLKSLRMKKQILLIELLAIEQKINLYEQVTTVTDVPKSESLETKAIPVQTTPGKETTNPLKADALLKSIIKETTTPLPHGKTSLLVNSNPCTEGISKMTILSPTNKSVQDLKPDYKKALNKEAERFYVIYKGPHAGIHTDWGIAETFCKPKVQKIKEEHRDQRFDIPKDVEYEVNNPAISFEDFRTIWSKARAACPEDLIHERFFTTDKKTKSLYNFLEGADPRLIQQAFSAGLIDNIYPSCNLQELKFFPTSMIETIKNFRKKVLKAKDDPIYIRVISSLPEWIQEATLAPYHYLEIGLAKAKKDIEQSRPTEDKDLPFEEILHQNRINDLKIISKKIIEIISGSKKKVNYTNSHCIITSWSYGNTSNEDLERASKFGEQFMNNNFDASTTTRQIFCRHAE</sequence>
<gene>
    <name evidence="1" type="ORF">LVIROSA_LOCUS36080</name>
</gene>
<dbReference type="EMBL" id="CAKMRJ010005634">
    <property type="protein sequence ID" value="CAH1450666.1"/>
    <property type="molecule type" value="Genomic_DNA"/>
</dbReference>
<evidence type="ECO:0000313" key="1">
    <source>
        <dbReference type="EMBL" id="CAH1450666.1"/>
    </source>
</evidence>
<protein>
    <submittedName>
        <fullName evidence="1">Uncharacterized protein</fullName>
    </submittedName>
</protein>
<reference evidence="1 2" key="1">
    <citation type="submission" date="2022-01" db="EMBL/GenBank/DDBJ databases">
        <authorList>
            <person name="Xiong W."/>
            <person name="Schranz E."/>
        </authorList>
    </citation>
    <scope>NUCLEOTIDE SEQUENCE [LARGE SCALE GENOMIC DNA]</scope>
</reference>
<proteinExistence type="predicted"/>
<comment type="caution">
    <text evidence="1">The sequence shown here is derived from an EMBL/GenBank/DDBJ whole genome shotgun (WGS) entry which is preliminary data.</text>
</comment>
<dbReference type="AlphaFoldDB" id="A0AAU9PLY4"/>
<accession>A0AAU9PLY4</accession>